<dbReference type="Pfam" id="PF00201">
    <property type="entry name" value="UDPGT"/>
    <property type="match status" value="1"/>
</dbReference>
<dbReference type="Proteomes" id="UP000664601">
    <property type="component" value="Unassembled WGS sequence"/>
</dbReference>
<evidence type="ECO:0000313" key="2">
    <source>
        <dbReference type="Proteomes" id="UP000664601"/>
    </source>
</evidence>
<keyword evidence="2" id="KW-1185">Reference proteome</keyword>
<comment type="caution">
    <text evidence="1">The sequence shown here is derived from an EMBL/GenBank/DDBJ whole genome shotgun (WGS) entry which is preliminary data.</text>
</comment>
<dbReference type="Gene3D" id="3.40.50.2000">
    <property type="entry name" value="Glycogen Phosphorylase B"/>
    <property type="match status" value="2"/>
</dbReference>
<accession>A0ABS3LCU5</accession>
<dbReference type="EMBL" id="JAFREM010000024">
    <property type="protein sequence ID" value="MBO1307446.1"/>
    <property type="molecule type" value="Genomic_DNA"/>
</dbReference>
<dbReference type="SUPFAM" id="SSF53756">
    <property type="entry name" value="UDP-Glycosyltransferase/glycogen phosphorylase"/>
    <property type="match status" value="1"/>
</dbReference>
<protein>
    <recommendedName>
        <fullName evidence="3">Glycosyl transferase</fullName>
    </recommendedName>
</protein>
<evidence type="ECO:0008006" key="3">
    <source>
        <dbReference type="Google" id="ProtNLM"/>
    </source>
</evidence>
<dbReference type="PANTHER" id="PTHR48050">
    <property type="entry name" value="STEROL 3-BETA-GLUCOSYLTRANSFERASE"/>
    <property type="match status" value="1"/>
</dbReference>
<evidence type="ECO:0000313" key="1">
    <source>
        <dbReference type="EMBL" id="MBO1307446.1"/>
    </source>
</evidence>
<name>A0ABS3LCU5_9ENTE</name>
<sequence length="400" mass="44669">MFNRTIVFAPATFNLAETTRMIEVAKELRTSCNCQFFGFSTTHAAWITKNGFPFTLLTPVLTKEQERQIIELDQMKGIKNPFTTELVAARVKSELEFLKEQKPVAAITGTNVTIFLSARIAKIPLVYVKPYALSRPQLENDAQTPVDSLMSKITWKPKAFRDVAKNYQLALPKYSIELLDGDENLITTFRDFTSWQDYPANYHNVGPIFAQLANSLPPDLEATLKTAQQNQQPIVYFALGSSGNSKLARNILSVLKAAKFLVLAPIKQYLSVEEIAAYQNTSIMITDLLPAPLLAPYLSFSIIHGGEGTVQTACISGKPFIGYGLQQEQTMNLKYCEAYGNGIRLKAKPFSAKQLQQAITEIQTESYQDKAAKLAEDFHGDGARNAAEFIKEKYLKKLVK</sequence>
<dbReference type="RefSeq" id="WP_207674446.1">
    <property type="nucleotide sequence ID" value="NZ_JAFREM010000024.1"/>
</dbReference>
<gene>
    <name evidence="1" type="ORF">JZO70_14815</name>
</gene>
<dbReference type="PANTHER" id="PTHR48050:SF13">
    <property type="entry name" value="STEROL 3-BETA-GLUCOSYLTRANSFERASE UGT80A2"/>
    <property type="match status" value="1"/>
</dbReference>
<dbReference type="InterPro" id="IPR050426">
    <property type="entry name" value="Glycosyltransferase_28"/>
</dbReference>
<proteinExistence type="predicted"/>
<dbReference type="InterPro" id="IPR002213">
    <property type="entry name" value="UDP_glucos_trans"/>
</dbReference>
<reference evidence="1 2" key="1">
    <citation type="submission" date="2021-03" db="EMBL/GenBank/DDBJ databases">
        <title>Enterococcal diversity collection.</title>
        <authorList>
            <person name="Gilmore M.S."/>
            <person name="Schwartzman J."/>
            <person name="Van Tyne D."/>
            <person name="Martin M."/>
            <person name="Earl A.M."/>
            <person name="Manson A.L."/>
            <person name="Straub T."/>
            <person name="Salamzade R."/>
            <person name="Saavedra J."/>
            <person name="Lebreton F."/>
            <person name="Prichula J."/>
            <person name="Schaufler K."/>
            <person name="Gaca A."/>
            <person name="Sgardioli B."/>
            <person name="Wagenaar J."/>
            <person name="Strong T."/>
        </authorList>
    </citation>
    <scope>NUCLEOTIDE SEQUENCE [LARGE SCALE GENOMIC DNA]</scope>
    <source>
        <strain evidence="1 2">669A</strain>
    </source>
</reference>
<organism evidence="1 2">
    <name type="scientific">Candidatus Enterococcus moelleringii</name>
    <dbReference type="NCBI Taxonomy" id="2815325"/>
    <lineage>
        <taxon>Bacteria</taxon>
        <taxon>Bacillati</taxon>
        <taxon>Bacillota</taxon>
        <taxon>Bacilli</taxon>
        <taxon>Lactobacillales</taxon>
        <taxon>Enterococcaceae</taxon>
        <taxon>Enterococcus</taxon>
    </lineage>
</organism>